<dbReference type="InterPro" id="IPR001736">
    <property type="entry name" value="PLipase_D/transphosphatidylase"/>
</dbReference>
<dbReference type="PANTHER" id="PTHR18896">
    <property type="entry name" value="PHOSPHOLIPASE D"/>
    <property type="match status" value="1"/>
</dbReference>
<feature type="domain" description="PLD phosphodiesterase" evidence="8">
    <location>
        <begin position="481"/>
        <end position="508"/>
    </location>
</feature>
<keyword evidence="5" id="KW-0106">Calcium</keyword>
<keyword evidence="3" id="KW-0677">Repeat</keyword>
<evidence type="ECO:0000313" key="9">
    <source>
        <dbReference type="EMBL" id="KAK7074059.1"/>
    </source>
</evidence>
<dbReference type="Pfam" id="PF12357">
    <property type="entry name" value="PLD_C"/>
    <property type="match status" value="1"/>
</dbReference>
<proteinExistence type="predicted"/>
<accession>A0AAN8X8Q5</accession>
<dbReference type="EMBL" id="JAXCGZ010011841">
    <property type="protein sequence ID" value="KAK7074059.1"/>
    <property type="molecule type" value="Genomic_DNA"/>
</dbReference>
<dbReference type="Gene3D" id="3.30.870.10">
    <property type="entry name" value="Endonuclease Chain A"/>
    <property type="match status" value="2"/>
</dbReference>
<dbReference type="EC" id="3.1.4.4" evidence="1"/>
<evidence type="ECO:0000256" key="6">
    <source>
        <dbReference type="ARBA" id="ARBA00022963"/>
    </source>
</evidence>
<evidence type="ECO:0000256" key="1">
    <source>
        <dbReference type="ARBA" id="ARBA00012027"/>
    </source>
</evidence>
<dbReference type="Pfam" id="PF00614">
    <property type="entry name" value="PLDc"/>
    <property type="match status" value="1"/>
</dbReference>
<evidence type="ECO:0000313" key="10">
    <source>
        <dbReference type="Proteomes" id="UP001381693"/>
    </source>
</evidence>
<evidence type="ECO:0000256" key="4">
    <source>
        <dbReference type="ARBA" id="ARBA00022801"/>
    </source>
</evidence>
<evidence type="ECO:0000259" key="8">
    <source>
        <dbReference type="PROSITE" id="PS50035"/>
    </source>
</evidence>
<dbReference type="InterPro" id="IPR015679">
    <property type="entry name" value="PLipase_D_fam"/>
</dbReference>
<comment type="caution">
    <text evidence="9">The sequence shown here is derived from an EMBL/GenBank/DDBJ whole genome shotgun (WGS) entry which is preliminary data.</text>
</comment>
<dbReference type="GO" id="GO:0005886">
    <property type="term" value="C:plasma membrane"/>
    <property type="evidence" value="ECO:0007669"/>
    <property type="project" value="TreeGrafter"/>
</dbReference>
<keyword evidence="7" id="KW-0443">Lipid metabolism</keyword>
<dbReference type="AlphaFoldDB" id="A0AAN8X8Q5"/>
<sequence length="635" mass="72018">MSYYPKNAVSHSYEVPDCLFPLRQDNEVRLYQDTHCPSLPLPLFDAFGNHYQPRSTWRDVYETIMDATQFIYVCGWSVSAKISILRAEGDDNRSLGELLKQKAYEGVRVRLLLWDELTSNDLKKTGTMSTEDEETANFFKGTPVVVVLAPRDRHSKDMFSTKMHFTMLCYTHHQKCVIADAPIQEMPGQRKVVAYVGGLDLTGGRYDSAEHPLFHTLIKEHKNDFRNRVFPTLTSASGPRQPWHDIHSRVEGPAAHDVLGNFLERWHKQASDHMDSIVPLQQMDGIVMDYTSCAPDRWNVQVFRSINSDSALFNWQAAVGLTKKKGRAYDNSLHRAYIHNIRRAHRCIYVENQYFMGSSHMWPECRDAKAGNLVPLEIATKIEEKIRDGERFVAYILIPMIPEGKAADKVTQEILHWQLRTMQMMYSRISAAIKQAGIEAHPQDYLLFLCLGNKETPESVPAELVPPEDPATTLAFQNRRMMIYVHSKMAIFDDEYIIIGSANINDRSLSGNRDTEIAVGAYQPMHVAAESNLAVGDVSMFRKALWTEHMGTAAPIDKDPSSLECVQHVRWLAEEALRAYIEPGDAPTPRHMLLYPLQVNLDGTVTPRPDCPTFPDTCGSVMGARSKVFPSILTT</sequence>
<feature type="domain" description="PLD phosphodiesterase" evidence="8">
    <location>
        <begin position="168"/>
        <end position="205"/>
    </location>
</feature>
<organism evidence="9 10">
    <name type="scientific">Halocaridina rubra</name>
    <name type="common">Hawaiian red shrimp</name>
    <dbReference type="NCBI Taxonomy" id="373956"/>
    <lineage>
        <taxon>Eukaryota</taxon>
        <taxon>Metazoa</taxon>
        <taxon>Ecdysozoa</taxon>
        <taxon>Arthropoda</taxon>
        <taxon>Crustacea</taxon>
        <taxon>Multicrustacea</taxon>
        <taxon>Malacostraca</taxon>
        <taxon>Eumalacostraca</taxon>
        <taxon>Eucarida</taxon>
        <taxon>Decapoda</taxon>
        <taxon>Pleocyemata</taxon>
        <taxon>Caridea</taxon>
        <taxon>Atyoidea</taxon>
        <taxon>Atyidae</taxon>
        <taxon>Halocaridina</taxon>
    </lineage>
</organism>
<evidence type="ECO:0000256" key="7">
    <source>
        <dbReference type="ARBA" id="ARBA00023098"/>
    </source>
</evidence>
<gene>
    <name evidence="9" type="ORF">SK128_026180</name>
</gene>
<evidence type="ECO:0000256" key="5">
    <source>
        <dbReference type="ARBA" id="ARBA00022837"/>
    </source>
</evidence>
<keyword evidence="10" id="KW-1185">Reference proteome</keyword>
<evidence type="ECO:0000256" key="3">
    <source>
        <dbReference type="ARBA" id="ARBA00022737"/>
    </source>
</evidence>
<dbReference type="InterPro" id="IPR024632">
    <property type="entry name" value="PLipase_D_C"/>
</dbReference>
<keyword evidence="4" id="KW-0378">Hydrolase</keyword>
<keyword evidence="6" id="KW-0442">Lipid degradation</keyword>
<evidence type="ECO:0000256" key="2">
    <source>
        <dbReference type="ARBA" id="ARBA00022723"/>
    </source>
</evidence>
<dbReference type="Proteomes" id="UP001381693">
    <property type="component" value="Unassembled WGS sequence"/>
</dbReference>
<dbReference type="SUPFAM" id="SSF56024">
    <property type="entry name" value="Phospholipase D/nuclease"/>
    <property type="match status" value="2"/>
</dbReference>
<dbReference type="PROSITE" id="PS50035">
    <property type="entry name" value="PLD"/>
    <property type="match status" value="2"/>
</dbReference>
<dbReference type="GO" id="GO:0004630">
    <property type="term" value="F:phospholipase D activity"/>
    <property type="evidence" value="ECO:0007669"/>
    <property type="project" value="UniProtKB-EC"/>
</dbReference>
<dbReference type="SMART" id="SM00155">
    <property type="entry name" value="PLDc"/>
    <property type="match status" value="2"/>
</dbReference>
<name>A0AAN8X8Q5_HALRR</name>
<reference evidence="9 10" key="1">
    <citation type="submission" date="2023-11" db="EMBL/GenBank/DDBJ databases">
        <title>Halocaridina rubra genome assembly.</title>
        <authorList>
            <person name="Smith C."/>
        </authorList>
    </citation>
    <scope>NUCLEOTIDE SEQUENCE [LARGE SCALE GENOMIC DNA]</scope>
    <source>
        <strain evidence="9">EP-1</strain>
        <tissue evidence="9">Whole</tissue>
    </source>
</reference>
<dbReference type="GO" id="GO:0046872">
    <property type="term" value="F:metal ion binding"/>
    <property type="evidence" value="ECO:0007669"/>
    <property type="project" value="UniProtKB-KW"/>
</dbReference>
<dbReference type="GO" id="GO:0009395">
    <property type="term" value="P:phospholipid catabolic process"/>
    <property type="evidence" value="ECO:0007669"/>
    <property type="project" value="TreeGrafter"/>
</dbReference>
<dbReference type="PANTHER" id="PTHR18896:SF60">
    <property type="entry name" value="PHOSPHOLIPASE D"/>
    <property type="match status" value="1"/>
</dbReference>
<keyword evidence="2" id="KW-0479">Metal-binding</keyword>
<protein>
    <recommendedName>
        <fullName evidence="1">phospholipase D</fullName>
        <ecNumber evidence="1">3.1.4.4</ecNumber>
    </recommendedName>
</protein>